<evidence type="ECO:0000313" key="1">
    <source>
        <dbReference type="EMBL" id="ABQ18890.1"/>
    </source>
</evidence>
<name>A0A0H3AF32_VIBC3</name>
<proteinExistence type="predicted"/>
<dbReference type="PATRIC" id="fig|345073.21.peg.3331"/>
<accession>A0A0H3AF32</accession>
<protein>
    <submittedName>
        <fullName evidence="1">Uncharacterized protein</fullName>
    </submittedName>
</protein>
<dbReference type="Proteomes" id="UP000000249">
    <property type="component" value="Chromosome 2"/>
</dbReference>
<dbReference type="GeneID" id="69721426"/>
<dbReference type="EMBL" id="CP000626">
    <property type="protein sequence ID" value="ABQ18890.1"/>
    <property type="molecule type" value="Genomic_DNA"/>
</dbReference>
<dbReference type="AlphaFoldDB" id="A0A0H3AF32"/>
<evidence type="ECO:0000313" key="2">
    <source>
        <dbReference type="Proteomes" id="UP000000249"/>
    </source>
</evidence>
<dbReference type="KEGG" id="vco:VC0395_0661"/>
<dbReference type="OrthoDB" id="5816949at2"/>
<sequence>MSVSAVSNGSSMVMHSSKMMEDAAREIQQASLPVESTIGKPIDPTLQPAPPAPKKQYANHIDALNSLNQASHYSRIGTNLIQRDQDMLGTMLDVRV</sequence>
<organism evidence="1 2">
    <name type="scientific">Vibrio cholerae serotype O1 (strain ATCC 39541 / Classical Ogawa 395 / O395)</name>
    <dbReference type="NCBI Taxonomy" id="345073"/>
    <lineage>
        <taxon>Bacteria</taxon>
        <taxon>Pseudomonadati</taxon>
        <taxon>Pseudomonadota</taxon>
        <taxon>Gammaproteobacteria</taxon>
        <taxon>Vibrionales</taxon>
        <taxon>Vibrionaceae</taxon>
        <taxon>Vibrio</taxon>
    </lineage>
</organism>
<dbReference type="KEGG" id="vcr:VC395_A0590"/>
<reference evidence="1 2" key="1">
    <citation type="submission" date="2007-03" db="EMBL/GenBank/DDBJ databases">
        <authorList>
            <person name="Heidelberg J."/>
        </authorList>
    </citation>
    <scope>NUCLEOTIDE SEQUENCE [LARGE SCALE GENOMIC DNA]</scope>
    <source>
        <strain evidence="2">ATCC 39541 / Classical Ogawa 395 / O395</strain>
    </source>
</reference>
<gene>
    <name evidence="1" type="ordered locus">VC0395_0661</name>
</gene>
<dbReference type="RefSeq" id="WP_001889103.1">
    <property type="nucleotide sequence ID" value="NC_009456.1"/>
</dbReference>